<name>A0A430RKI3_THESC</name>
<accession>A0A430RKI3</accession>
<feature type="non-terminal residue" evidence="1">
    <location>
        <position position="1"/>
    </location>
</feature>
<sequence>EFYFRGVLHEFVEAPADARGRETASGFAIQIGGGGARSQDPEKYRKDAALLEGALQNETDAFLRSRYTFYLAQSYRDCNEPEKALPHYLARAEMGFWQEEVFISLYSAARLKEALDHPEHEVIAAYQRAADSQLARAEALHGASRYCRSKGRNK</sequence>
<gene>
    <name evidence="1" type="ORF">CSW41_09020</name>
</gene>
<dbReference type="Proteomes" id="UP000287439">
    <property type="component" value="Unassembled WGS sequence"/>
</dbReference>
<evidence type="ECO:0000313" key="2">
    <source>
        <dbReference type="Proteomes" id="UP000287439"/>
    </source>
</evidence>
<proteinExistence type="predicted"/>
<comment type="caution">
    <text evidence="1">The sequence shown here is derived from an EMBL/GenBank/DDBJ whole genome shotgun (WGS) entry which is preliminary data.</text>
</comment>
<reference evidence="1 2" key="1">
    <citation type="journal article" date="2019" name="Extremophiles">
        <title>Biogeography of thermophiles and predominance of Thermus scotoductus in domestic water heaters.</title>
        <authorList>
            <person name="Wilpiszeski R.L."/>
            <person name="Zhang Z."/>
            <person name="House C.H."/>
        </authorList>
    </citation>
    <scope>NUCLEOTIDE SEQUENCE [LARGE SCALE GENOMIC DNA]</scope>
    <source>
        <strain evidence="1 2">28_S28</strain>
    </source>
</reference>
<feature type="non-terminal residue" evidence="1">
    <location>
        <position position="154"/>
    </location>
</feature>
<dbReference type="AlphaFoldDB" id="A0A430RKI3"/>
<dbReference type="EMBL" id="PELV01000331">
    <property type="protein sequence ID" value="RTH16702.1"/>
    <property type="molecule type" value="Genomic_DNA"/>
</dbReference>
<evidence type="ECO:0000313" key="1">
    <source>
        <dbReference type="EMBL" id="RTH16702.1"/>
    </source>
</evidence>
<organism evidence="1 2">
    <name type="scientific">Thermus scotoductus</name>
    <dbReference type="NCBI Taxonomy" id="37636"/>
    <lineage>
        <taxon>Bacteria</taxon>
        <taxon>Thermotogati</taxon>
        <taxon>Deinococcota</taxon>
        <taxon>Deinococci</taxon>
        <taxon>Thermales</taxon>
        <taxon>Thermaceae</taxon>
        <taxon>Thermus</taxon>
    </lineage>
</organism>
<protein>
    <submittedName>
        <fullName evidence="1">Uncharacterized protein</fullName>
    </submittedName>
</protein>